<evidence type="ECO:0000313" key="3">
    <source>
        <dbReference type="Proteomes" id="UP001291623"/>
    </source>
</evidence>
<keyword evidence="3" id="KW-1185">Reference proteome</keyword>
<dbReference type="Gene3D" id="1.25.10.10">
    <property type="entry name" value="Leucine-rich Repeat Variant"/>
    <property type="match status" value="1"/>
</dbReference>
<proteinExistence type="predicted"/>
<dbReference type="InterPro" id="IPR011989">
    <property type="entry name" value="ARM-like"/>
</dbReference>
<accession>A0AAE1RA68</accession>
<comment type="caution">
    <text evidence="2">The sequence shown here is derived from an EMBL/GenBank/DDBJ whole genome shotgun (WGS) entry which is preliminary data.</text>
</comment>
<name>A0AAE1RA68_9SOLA</name>
<organism evidence="2 3">
    <name type="scientific">Anisodus tanguticus</name>
    <dbReference type="NCBI Taxonomy" id="243964"/>
    <lineage>
        <taxon>Eukaryota</taxon>
        <taxon>Viridiplantae</taxon>
        <taxon>Streptophyta</taxon>
        <taxon>Embryophyta</taxon>
        <taxon>Tracheophyta</taxon>
        <taxon>Spermatophyta</taxon>
        <taxon>Magnoliopsida</taxon>
        <taxon>eudicotyledons</taxon>
        <taxon>Gunneridae</taxon>
        <taxon>Pentapetalae</taxon>
        <taxon>asterids</taxon>
        <taxon>lamiids</taxon>
        <taxon>Solanales</taxon>
        <taxon>Solanaceae</taxon>
        <taxon>Solanoideae</taxon>
        <taxon>Hyoscyameae</taxon>
        <taxon>Anisodus</taxon>
    </lineage>
</organism>
<evidence type="ECO:0000313" key="2">
    <source>
        <dbReference type="EMBL" id="KAK4347925.1"/>
    </source>
</evidence>
<dbReference type="AlphaFoldDB" id="A0AAE1RA68"/>
<protein>
    <submittedName>
        <fullName evidence="2">Uncharacterized protein</fullName>
    </submittedName>
</protein>
<dbReference type="Proteomes" id="UP001291623">
    <property type="component" value="Unassembled WGS sequence"/>
</dbReference>
<dbReference type="PANTHER" id="PTHR23315">
    <property type="entry name" value="U BOX DOMAIN-CONTAINING"/>
    <property type="match status" value="1"/>
</dbReference>
<dbReference type="PANTHER" id="PTHR23315:SF65">
    <property type="entry name" value="ARM REPEAT SUPERFAMILY PROTEIN"/>
    <property type="match status" value="1"/>
</dbReference>
<dbReference type="EMBL" id="JAVYJV010000018">
    <property type="protein sequence ID" value="KAK4347925.1"/>
    <property type="molecule type" value="Genomic_DNA"/>
</dbReference>
<keyword evidence="1" id="KW-0833">Ubl conjugation pathway</keyword>
<dbReference type="SUPFAM" id="SSF48371">
    <property type="entry name" value="ARM repeat"/>
    <property type="match status" value="1"/>
</dbReference>
<dbReference type="InterPro" id="IPR016024">
    <property type="entry name" value="ARM-type_fold"/>
</dbReference>
<evidence type="ECO:0000256" key="1">
    <source>
        <dbReference type="ARBA" id="ARBA00022786"/>
    </source>
</evidence>
<gene>
    <name evidence="2" type="ORF">RND71_034264</name>
</gene>
<sequence>MVRPIHDWLMTILNCGITVYRSSHEILSANTRQRESRNSGDIHTKALIYRCLRGNHLRQYANIGPRFVDGSGLVEQVIRTQKPTSRAELDFMVIGHNKSVGKMSYPKVIIIKSSTTPAGRRSEDTRNCISPGAYDVRKARSQSSIRNLVLIKAHTSIQLAMQLNNALKNLLKGLSFSIIVYGEYQNLILKNKISIINAGALEPIICFLQSENSTLQDHATASLLTLSASSVTKPIISSSDVIPRLVEVLRQGGS</sequence>
<reference evidence="2" key="1">
    <citation type="submission" date="2023-12" db="EMBL/GenBank/DDBJ databases">
        <title>Genome assembly of Anisodus tanguticus.</title>
        <authorList>
            <person name="Wang Y.-J."/>
        </authorList>
    </citation>
    <scope>NUCLEOTIDE SEQUENCE</scope>
    <source>
        <strain evidence="2">KB-2021</strain>
        <tissue evidence="2">Leaf</tissue>
    </source>
</reference>